<reference evidence="2 3" key="1">
    <citation type="submission" date="2023-05" db="EMBL/GenBank/DDBJ databases">
        <title>B98-5 Cell Line De Novo Hybrid Assembly: An Optical Mapping Approach.</title>
        <authorList>
            <person name="Kananen K."/>
            <person name="Auerbach J.A."/>
            <person name="Kautto E."/>
            <person name="Blachly J.S."/>
        </authorList>
    </citation>
    <scope>NUCLEOTIDE SEQUENCE [LARGE SCALE GENOMIC DNA]</scope>
    <source>
        <strain evidence="2">B95-8</strain>
        <tissue evidence="2">Cell line</tissue>
    </source>
</reference>
<accession>A0ABQ9U0J2</accession>
<feature type="non-terminal residue" evidence="2">
    <location>
        <position position="68"/>
    </location>
</feature>
<keyword evidence="3" id="KW-1185">Reference proteome</keyword>
<evidence type="ECO:0000313" key="2">
    <source>
        <dbReference type="EMBL" id="KAK2089917.1"/>
    </source>
</evidence>
<evidence type="ECO:0000313" key="3">
    <source>
        <dbReference type="Proteomes" id="UP001266305"/>
    </source>
</evidence>
<dbReference type="Proteomes" id="UP001266305">
    <property type="component" value="Unassembled WGS sequence"/>
</dbReference>
<gene>
    <name evidence="2" type="ORF">P7K49_032583</name>
</gene>
<feature type="non-terminal residue" evidence="2">
    <location>
        <position position="1"/>
    </location>
</feature>
<evidence type="ECO:0000256" key="1">
    <source>
        <dbReference type="SAM" id="MobiDB-lite"/>
    </source>
</evidence>
<organism evidence="2 3">
    <name type="scientific">Saguinus oedipus</name>
    <name type="common">Cotton-top tamarin</name>
    <name type="synonym">Oedipomidas oedipus</name>
    <dbReference type="NCBI Taxonomy" id="9490"/>
    <lineage>
        <taxon>Eukaryota</taxon>
        <taxon>Metazoa</taxon>
        <taxon>Chordata</taxon>
        <taxon>Craniata</taxon>
        <taxon>Vertebrata</taxon>
        <taxon>Euteleostomi</taxon>
        <taxon>Mammalia</taxon>
        <taxon>Eutheria</taxon>
        <taxon>Euarchontoglires</taxon>
        <taxon>Primates</taxon>
        <taxon>Haplorrhini</taxon>
        <taxon>Platyrrhini</taxon>
        <taxon>Cebidae</taxon>
        <taxon>Callitrichinae</taxon>
        <taxon>Saguinus</taxon>
    </lineage>
</organism>
<feature type="compositionally biased region" description="Polar residues" evidence="1">
    <location>
        <begin position="41"/>
        <end position="50"/>
    </location>
</feature>
<sequence length="68" mass="7419">CGHRHERADGCWDGLVPVPVAGLVPGKKTPALQLEPHKLFKSQSANNGNRSPMLPQLLSRTKFCHPHG</sequence>
<protein>
    <submittedName>
        <fullName evidence="2">Uncharacterized protein</fullName>
    </submittedName>
</protein>
<feature type="region of interest" description="Disordered" evidence="1">
    <location>
        <begin position="41"/>
        <end position="68"/>
    </location>
</feature>
<name>A0ABQ9U0J2_SAGOE</name>
<comment type="caution">
    <text evidence="2">The sequence shown here is derived from an EMBL/GenBank/DDBJ whole genome shotgun (WGS) entry which is preliminary data.</text>
</comment>
<dbReference type="EMBL" id="JASSZA010000018">
    <property type="protein sequence ID" value="KAK2089917.1"/>
    <property type="molecule type" value="Genomic_DNA"/>
</dbReference>
<proteinExistence type="predicted"/>